<dbReference type="InterPro" id="IPR000488">
    <property type="entry name" value="Death_dom"/>
</dbReference>
<protein>
    <recommendedName>
        <fullName evidence="2">Death domain-containing protein</fullName>
    </recommendedName>
</protein>
<dbReference type="Proteomes" id="UP001159405">
    <property type="component" value="Unassembled WGS sequence"/>
</dbReference>
<gene>
    <name evidence="3" type="ORF">PLOB_00047885</name>
</gene>
<organism evidence="3 4">
    <name type="scientific">Porites lobata</name>
    <dbReference type="NCBI Taxonomy" id="104759"/>
    <lineage>
        <taxon>Eukaryota</taxon>
        <taxon>Metazoa</taxon>
        <taxon>Cnidaria</taxon>
        <taxon>Anthozoa</taxon>
        <taxon>Hexacorallia</taxon>
        <taxon>Scleractinia</taxon>
        <taxon>Fungiina</taxon>
        <taxon>Poritidae</taxon>
        <taxon>Porites</taxon>
    </lineage>
</organism>
<reference evidence="3 4" key="1">
    <citation type="submission" date="2022-05" db="EMBL/GenBank/DDBJ databases">
        <authorList>
            <consortium name="Genoscope - CEA"/>
            <person name="William W."/>
        </authorList>
    </citation>
    <scope>NUCLEOTIDE SEQUENCE [LARGE SCALE GENOMIC DNA]</scope>
</reference>
<feature type="compositionally biased region" description="Basic and acidic residues" evidence="1">
    <location>
        <begin position="307"/>
        <end position="321"/>
    </location>
</feature>
<evidence type="ECO:0000259" key="2">
    <source>
        <dbReference type="PROSITE" id="PS50017"/>
    </source>
</evidence>
<name>A0ABN8N8L3_9CNID</name>
<feature type="compositionally biased region" description="Low complexity" evidence="1">
    <location>
        <begin position="190"/>
        <end position="203"/>
    </location>
</feature>
<feature type="compositionally biased region" description="Polar residues" evidence="1">
    <location>
        <begin position="170"/>
        <end position="184"/>
    </location>
</feature>
<comment type="caution">
    <text evidence="3">The sequence shown here is derived from an EMBL/GenBank/DDBJ whole genome shotgun (WGS) entry which is preliminary data.</text>
</comment>
<dbReference type="CDD" id="cd01670">
    <property type="entry name" value="Death"/>
    <property type="match status" value="1"/>
</dbReference>
<dbReference type="Gene3D" id="1.10.533.10">
    <property type="entry name" value="Death Domain, Fas"/>
    <property type="match status" value="3"/>
</dbReference>
<feature type="compositionally biased region" description="Low complexity" evidence="1">
    <location>
        <begin position="211"/>
        <end position="231"/>
    </location>
</feature>
<dbReference type="EMBL" id="CALNXK010000009">
    <property type="protein sequence ID" value="CAH3041732.1"/>
    <property type="molecule type" value="Genomic_DNA"/>
</dbReference>
<feature type="region of interest" description="Disordered" evidence="1">
    <location>
        <begin position="1"/>
        <end position="358"/>
    </location>
</feature>
<feature type="compositionally biased region" description="Polar residues" evidence="1">
    <location>
        <begin position="276"/>
        <end position="306"/>
    </location>
</feature>
<evidence type="ECO:0000256" key="1">
    <source>
        <dbReference type="SAM" id="MobiDB-lite"/>
    </source>
</evidence>
<dbReference type="InterPro" id="IPR011029">
    <property type="entry name" value="DEATH-like_dom_sf"/>
</dbReference>
<feature type="compositionally biased region" description="Basic and acidic residues" evidence="1">
    <location>
        <begin position="126"/>
        <end position="138"/>
    </location>
</feature>
<feature type="compositionally biased region" description="Polar residues" evidence="1">
    <location>
        <begin position="46"/>
        <end position="59"/>
    </location>
</feature>
<feature type="compositionally biased region" description="Polar residues" evidence="1">
    <location>
        <begin position="93"/>
        <end position="121"/>
    </location>
</feature>
<dbReference type="SMART" id="SM00005">
    <property type="entry name" value="DEATH"/>
    <property type="match status" value="1"/>
</dbReference>
<proteinExistence type="predicted"/>
<feature type="domain" description="Death" evidence="2">
    <location>
        <begin position="635"/>
        <end position="672"/>
    </location>
</feature>
<feature type="compositionally biased region" description="Polar residues" evidence="1">
    <location>
        <begin position="322"/>
        <end position="332"/>
    </location>
</feature>
<feature type="compositionally biased region" description="Basic and acidic residues" evidence="1">
    <location>
        <begin position="7"/>
        <end position="36"/>
    </location>
</feature>
<dbReference type="SUPFAM" id="SSF47986">
    <property type="entry name" value="DEATH domain"/>
    <property type="match status" value="3"/>
</dbReference>
<keyword evidence="4" id="KW-1185">Reference proteome</keyword>
<evidence type="ECO:0000313" key="4">
    <source>
        <dbReference type="Proteomes" id="UP001159405"/>
    </source>
</evidence>
<accession>A0ABN8N8L3</accession>
<evidence type="ECO:0000313" key="3">
    <source>
        <dbReference type="EMBL" id="CAH3041732.1"/>
    </source>
</evidence>
<sequence>MAVGIRKLSEKLKGKGNRKDAPKNEDVVKDKEKKPSLESSFGKKLQGNSNQSHHNSKGQVTKAPETVSSYSKMADSLDHPGSPECTSAPAYPRSQSVETSGKRSGSNQRKIMQSQDPSTAGQVLPKSDEHNEKGHEHTSSSLNSEHCPGVPAAKVDPVRPISNKMDASKTDGSSSPRIQEQPVVTVSKDAAATATTSTCTPTAHFPKLVNSSSSQASTQASTAAPPAVVSALTGEPENPLNGENASGDVQPADRPPLTTNQGSPPDANFAAAADGETNNGVNSDTTAAQLTASSPSTAADGDTQNSVDHEDAAPERNENRNSEQQQSLTAFPTQVEPEPTADQEPTVTAGEETPQQEETINYENFLVSEKINGDKFIQDKLSVNLDRTSHRVIKNWEHLACTDEINAPLRVRLKCKMVGDNSRTMMLFEVLTSEFEDKTVKDLIDALSRIKRNDVKKFITDACPDAADSTEKFSDFVARLENSELIENIATLLDQKSTVVRNWFHLGQQFKLSNETLKEIEYGPFSPTEVVMKSLYSRKTHLTIGTFYDEVKELKRHDVLKKLDPFIVEASDRDRPMKNVIELESDAMRSICISLNNPNRAIKNWRHLCKSPALGIPEDVYKGCEPGKQRSPTDLLFEWIFGNKVKLTVGQLCSALGKIDRNDIVRDLREYFEQNSSGHLGQG</sequence>
<dbReference type="PROSITE" id="PS50017">
    <property type="entry name" value="DEATH_DOMAIN"/>
    <property type="match status" value="1"/>
</dbReference>